<evidence type="ECO:0000313" key="2">
    <source>
        <dbReference type="Proteomes" id="UP000237061"/>
    </source>
</evidence>
<reference evidence="1 2" key="1">
    <citation type="submission" date="2018-01" db="EMBL/GenBank/DDBJ databases">
        <title>Arthrobacter sp. nov., from glaciers in China.</title>
        <authorList>
            <person name="Liu Q."/>
            <person name="Xin Y.-H."/>
        </authorList>
    </citation>
    <scope>NUCLEOTIDE SEQUENCE [LARGE SCALE GENOMIC DNA]</scope>
    <source>
        <strain evidence="1 2">HLT2-12-2</strain>
    </source>
</reference>
<dbReference type="Proteomes" id="UP000237061">
    <property type="component" value="Unassembled WGS sequence"/>
</dbReference>
<accession>A0A2S3ZQV8</accession>
<organism evidence="1 2">
    <name type="scientific">Arthrobacter glacialis</name>
    <dbReference type="NCBI Taxonomy" id="1664"/>
    <lineage>
        <taxon>Bacteria</taxon>
        <taxon>Bacillati</taxon>
        <taxon>Actinomycetota</taxon>
        <taxon>Actinomycetes</taxon>
        <taxon>Micrococcales</taxon>
        <taxon>Micrococcaceae</taxon>
        <taxon>Arthrobacter</taxon>
    </lineage>
</organism>
<keyword evidence="2" id="KW-1185">Reference proteome</keyword>
<evidence type="ECO:0000313" key="1">
    <source>
        <dbReference type="EMBL" id="POH71616.1"/>
    </source>
</evidence>
<comment type="caution">
    <text evidence="1">The sequence shown here is derived from an EMBL/GenBank/DDBJ whole genome shotgun (WGS) entry which is preliminary data.</text>
</comment>
<dbReference type="AlphaFoldDB" id="A0A2S3ZQV8"/>
<dbReference type="RefSeq" id="WP_103467624.1">
    <property type="nucleotide sequence ID" value="NZ_PPXC01000028.1"/>
</dbReference>
<sequence>MLELLVPAPVDDAGDVECAAYLCVSVSGDEVLVVVPSFNDFPASVDSELIWDCADAVSDPESVVRTDNSFVGGVDLHVGTGASGQGAVVAGGGMGGSGWPAN</sequence>
<protein>
    <submittedName>
        <fullName evidence="1">Uncharacterized protein</fullName>
    </submittedName>
</protein>
<name>A0A2S3ZQV8_ARTGL</name>
<dbReference type="EMBL" id="PPXC01000028">
    <property type="protein sequence ID" value="POH71616.1"/>
    <property type="molecule type" value="Genomic_DNA"/>
</dbReference>
<gene>
    <name evidence="1" type="ORF">CVS27_20095</name>
</gene>
<proteinExistence type="predicted"/>